<reference evidence="3" key="1">
    <citation type="journal article" date="2023" name="Commun. Biol.">
        <title>Genome analysis of Parmales, the sister group of diatoms, reveals the evolutionary specialization of diatoms from phago-mixotrophs to photoautotrophs.</title>
        <authorList>
            <person name="Ban H."/>
            <person name="Sato S."/>
            <person name="Yoshikawa S."/>
            <person name="Yamada K."/>
            <person name="Nakamura Y."/>
            <person name="Ichinomiya M."/>
            <person name="Sato N."/>
            <person name="Blanc-Mathieu R."/>
            <person name="Endo H."/>
            <person name="Kuwata A."/>
            <person name="Ogata H."/>
        </authorList>
    </citation>
    <scope>NUCLEOTIDE SEQUENCE [LARGE SCALE GENOMIC DNA]</scope>
</reference>
<organism evidence="2 3">
    <name type="scientific">Triparma laevis f. inornata</name>
    <dbReference type="NCBI Taxonomy" id="1714386"/>
    <lineage>
        <taxon>Eukaryota</taxon>
        <taxon>Sar</taxon>
        <taxon>Stramenopiles</taxon>
        <taxon>Ochrophyta</taxon>
        <taxon>Bolidophyceae</taxon>
        <taxon>Parmales</taxon>
        <taxon>Triparmaceae</taxon>
        <taxon>Triparma</taxon>
    </lineage>
</organism>
<dbReference type="Proteomes" id="UP001162640">
    <property type="component" value="Unassembled WGS sequence"/>
</dbReference>
<evidence type="ECO:0000313" key="2">
    <source>
        <dbReference type="EMBL" id="GMH82643.1"/>
    </source>
</evidence>
<dbReference type="InterPro" id="IPR036361">
    <property type="entry name" value="SAP_dom_sf"/>
</dbReference>
<dbReference type="Gene3D" id="3.80.10.10">
    <property type="entry name" value="Ribonuclease Inhibitor"/>
    <property type="match status" value="1"/>
</dbReference>
<evidence type="ECO:0000313" key="3">
    <source>
        <dbReference type="Proteomes" id="UP001162640"/>
    </source>
</evidence>
<gene>
    <name evidence="2" type="ORF">TL16_g09329</name>
</gene>
<proteinExistence type="predicted"/>
<dbReference type="SMART" id="SM00959">
    <property type="entry name" value="Rho_N"/>
    <property type="match status" value="2"/>
</dbReference>
<name>A0A9W7B9B2_9STRA</name>
<accession>A0A9W7B9B2</accession>
<evidence type="ECO:0000259" key="1">
    <source>
        <dbReference type="SMART" id="SM00959"/>
    </source>
</evidence>
<dbReference type="InterPro" id="IPR026906">
    <property type="entry name" value="LRR_5"/>
</dbReference>
<dbReference type="Pfam" id="PF13306">
    <property type="entry name" value="LRR_5"/>
    <property type="match status" value="1"/>
</dbReference>
<dbReference type="SUPFAM" id="SSF52058">
    <property type="entry name" value="L domain-like"/>
    <property type="match status" value="1"/>
</dbReference>
<dbReference type="InterPro" id="IPR032675">
    <property type="entry name" value="LRR_dom_sf"/>
</dbReference>
<dbReference type="PANTHER" id="PTHR45661:SF3">
    <property type="entry name" value="IG-LIKE DOMAIN-CONTAINING PROTEIN"/>
    <property type="match status" value="1"/>
</dbReference>
<dbReference type="InterPro" id="IPR053139">
    <property type="entry name" value="Surface_bspA-like"/>
</dbReference>
<dbReference type="EMBL" id="BLQM01000316">
    <property type="protein sequence ID" value="GMH82643.1"/>
    <property type="molecule type" value="Genomic_DNA"/>
</dbReference>
<comment type="caution">
    <text evidence="2">The sequence shown here is derived from an EMBL/GenBank/DDBJ whole genome shotgun (WGS) entry which is preliminary data.</text>
</comment>
<dbReference type="Gene3D" id="1.10.720.30">
    <property type="entry name" value="SAP domain"/>
    <property type="match status" value="2"/>
</dbReference>
<dbReference type="InterPro" id="IPR011112">
    <property type="entry name" value="Rho-like_N"/>
</dbReference>
<dbReference type="GO" id="GO:0006353">
    <property type="term" value="P:DNA-templated transcription termination"/>
    <property type="evidence" value="ECO:0007669"/>
    <property type="project" value="InterPro"/>
</dbReference>
<dbReference type="CDD" id="cd12935">
    <property type="entry name" value="LEM_like"/>
    <property type="match status" value="1"/>
</dbReference>
<protein>
    <recommendedName>
        <fullName evidence="1">Rho termination factor-like N-terminal domain-containing protein</fullName>
    </recommendedName>
</protein>
<dbReference type="AlphaFoldDB" id="A0A9W7B9B2"/>
<sequence length="364" mass="41183">MSFVEMADYTKLTVPEFKALCETRDIELPKKSKKADIVALLENNAADIVASLKKNAQASDLEKIQRLEMADYPKLTVPELKELCLTRDIELPKKSKKADIVALLEKNAADIVALLKKNVQASDLEKIQQAAIRGLRDSYPPPIDDFRHTNDYRRYLVNYIDRVSMMSLRVVDKAWQVVVDQRIDALVKGGSLMVHGGNDISNDKADTLIERRKGIESISHSAFASCTSLINVTFPKSLESIGQGAFYKCKHIEFMDLSHTLLSSIGERAFSNCYKLKSLKLPSSAQSAGEYAFYRCRKLVPKNGYKFPNPNHADTTNMVRWLHSTQYAEDPRYHSSEKVPQYHYLGFLIEDSENSDIDSDEGDY</sequence>
<feature type="domain" description="Rho termination factor-like N-terminal" evidence="1">
    <location>
        <begin position="71"/>
        <end position="111"/>
    </location>
</feature>
<feature type="domain" description="Rho termination factor-like N-terminal" evidence="1">
    <location>
        <begin position="8"/>
        <end position="48"/>
    </location>
</feature>
<dbReference type="PANTHER" id="PTHR45661">
    <property type="entry name" value="SURFACE ANTIGEN"/>
    <property type="match status" value="1"/>
</dbReference>